<dbReference type="Proteomes" id="UP001141806">
    <property type="component" value="Unassembled WGS sequence"/>
</dbReference>
<evidence type="ECO:0000256" key="2">
    <source>
        <dbReference type="PROSITE-ProRule" id="PRU00708"/>
    </source>
</evidence>
<evidence type="ECO:0000313" key="4">
    <source>
        <dbReference type="EMBL" id="KAJ4968564.1"/>
    </source>
</evidence>
<organism evidence="4 5">
    <name type="scientific">Protea cynaroides</name>
    <dbReference type="NCBI Taxonomy" id="273540"/>
    <lineage>
        <taxon>Eukaryota</taxon>
        <taxon>Viridiplantae</taxon>
        <taxon>Streptophyta</taxon>
        <taxon>Embryophyta</taxon>
        <taxon>Tracheophyta</taxon>
        <taxon>Spermatophyta</taxon>
        <taxon>Magnoliopsida</taxon>
        <taxon>Proteales</taxon>
        <taxon>Proteaceae</taxon>
        <taxon>Protea</taxon>
    </lineage>
</organism>
<name>A0A9Q0QR25_9MAGN</name>
<dbReference type="PROSITE" id="PS51375">
    <property type="entry name" value="PPR"/>
    <property type="match status" value="4"/>
</dbReference>
<dbReference type="GO" id="GO:0003723">
    <property type="term" value="F:RNA binding"/>
    <property type="evidence" value="ECO:0007669"/>
    <property type="project" value="InterPro"/>
</dbReference>
<reference evidence="4" key="1">
    <citation type="journal article" date="2023" name="Plant J.">
        <title>The genome of the king protea, Protea cynaroides.</title>
        <authorList>
            <person name="Chang J."/>
            <person name="Duong T.A."/>
            <person name="Schoeman C."/>
            <person name="Ma X."/>
            <person name="Roodt D."/>
            <person name="Barker N."/>
            <person name="Li Z."/>
            <person name="Van de Peer Y."/>
            <person name="Mizrachi E."/>
        </authorList>
    </citation>
    <scope>NUCLEOTIDE SEQUENCE</scope>
    <source>
        <tissue evidence="4">Young leaves</tissue>
    </source>
</reference>
<dbReference type="GO" id="GO:0008270">
    <property type="term" value="F:zinc ion binding"/>
    <property type="evidence" value="ECO:0007669"/>
    <property type="project" value="InterPro"/>
</dbReference>
<dbReference type="Pfam" id="PF20431">
    <property type="entry name" value="E_motif"/>
    <property type="match status" value="1"/>
</dbReference>
<dbReference type="Pfam" id="PF13041">
    <property type="entry name" value="PPR_2"/>
    <property type="match status" value="2"/>
</dbReference>
<feature type="repeat" description="PPR" evidence="2">
    <location>
        <begin position="316"/>
        <end position="350"/>
    </location>
</feature>
<dbReference type="Pfam" id="PF01535">
    <property type="entry name" value="PPR"/>
    <property type="match status" value="4"/>
</dbReference>
<dbReference type="FunFam" id="1.25.40.10:FF:000031">
    <property type="entry name" value="Pentatricopeptide repeat-containing protein mitochondrial"/>
    <property type="match status" value="1"/>
</dbReference>
<proteinExistence type="predicted"/>
<gene>
    <name evidence="4" type="ORF">NE237_015265</name>
</gene>
<feature type="domain" description="DYW" evidence="3">
    <location>
        <begin position="632"/>
        <end position="723"/>
    </location>
</feature>
<dbReference type="AlphaFoldDB" id="A0A9Q0QR25"/>
<dbReference type="FunFam" id="1.25.40.10:FF:000366">
    <property type="entry name" value="Pentatricopeptide (PPR) repeat-containing protein"/>
    <property type="match status" value="1"/>
</dbReference>
<feature type="repeat" description="PPR" evidence="2">
    <location>
        <begin position="113"/>
        <end position="147"/>
    </location>
</feature>
<evidence type="ECO:0000259" key="3">
    <source>
        <dbReference type="Pfam" id="PF14432"/>
    </source>
</evidence>
<accession>A0A9Q0QR25</accession>
<dbReference type="InterPro" id="IPR002885">
    <property type="entry name" value="PPR_rpt"/>
</dbReference>
<dbReference type="InterPro" id="IPR046960">
    <property type="entry name" value="PPR_At4g14850-like_plant"/>
</dbReference>
<sequence length="723" mass="80976">MKPLFSIVVTGSSTNSARVIRSTSISSSTITTTTTTTAYVLRYYSPTHINSLLNAACETQDIRYATQIHAQIITNNYTSFAFLLNNLLNTYAKCGHLHRTLLTFSHTHNDAKNIITWTSLITQFSRRHKSFQALSLFNQMRTTGILPNHFTFSAILSACAHTSILAHGQQIHSLIHKHGFITDIFVASAIIDMYAKCSNVDSAKTAFDEMPHRNIVSWNAMVVGFSQNKAHEQAIGLFMEVIKDKWVIPDEVSFSSVLSSCADMGCLDLGRQVHTLVVKHGLLLRPYVKNSLVDMYSKSGCFGDAIGLFKTMAATDVVTWNVMAMGWAQNDCFEEACNYFWIMRGEGISPDEASFSTALYASASLAALDQGTAIHDQIVKTGFMGNTCVQSSLITMYAKCGSLFAAHRVFKEIEERNVVCWTAMITAYQQHGRGDQVIELFEEMLAQGIKPDHITFVSVLSACSHTGRVEQGFGYFNSMSFVHGMKPGPEHYACIVDMLGRAGQLNEAKRFIESMPVKPDPSVWGALLGACRNHGDLEMGKQVAETLFEVEPSNPGNYVLLANIYMRHGRLEEANEIRRLMGVNGVRKEPGCSWIEIKNTTYVFKVHDRSHSQTDHIYKMLSKLAELVKEKGYVAEYQYAVNDAEEFKEKSLWYHSEKLALAFGLLTLPMGAPIRIKKNLRTCGDCHTVMKYVSDIFQREIIVRDVNRFHRFVGGFCSCGDYW</sequence>
<dbReference type="Pfam" id="PF14432">
    <property type="entry name" value="DYW_deaminase"/>
    <property type="match status" value="1"/>
</dbReference>
<evidence type="ECO:0000256" key="1">
    <source>
        <dbReference type="ARBA" id="ARBA00022737"/>
    </source>
</evidence>
<dbReference type="InterPro" id="IPR032867">
    <property type="entry name" value="DYW_dom"/>
</dbReference>
<dbReference type="InterPro" id="IPR046848">
    <property type="entry name" value="E_motif"/>
</dbReference>
<keyword evidence="1" id="KW-0677">Repeat</keyword>
<dbReference type="Gene3D" id="1.25.40.10">
    <property type="entry name" value="Tetratricopeptide repeat domain"/>
    <property type="match status" value="4"/>
</dbReference>
<dbReference type="PANTHER" id="PTHR47926:SF418">
    <property type="entry name" value="(WILD MALAYSIAN BANANA) HYPOTHETICAL PROTEIN"/>
    <property type="match status" value="1"/>
</dbReference>
<dbReference type="NCBIfam" id="TIGR00756">
    <property type="entry name" value="PPR"/>
    <property type="match status" value="2"/>
</dbReference>
<comment type="caution">
    <text evidence="4">The sequence shown here is derived from an EMBL/GenBank/DDBJ whole genome shotgun (WGS) entry which is preliminary data.</text>
</comment>
<dbReference type="FunFam" id="1.25.40.10:FF:000453">
    <property type="entry name" value="Pentatricopeptide repeat-containing protein mitochondrial"/>
    <property type="match status" value="1"/>
</dbReference>
<dbReference type="EMBL" id="JAMYWD010000006">
    <property type="protein sequence ID" value="KAJ4968564.1"/>
    <property type="molecule type" value="Genomic_DNA"/>
</dbReference>
<dbReference type="SUPFAM" id="SSF48452">
    <property type="entry name" value="TPR-like"/>
    <property type="match status" value="1"/>
</dbReference>
<feature type="repeat" description="PPR" evidence="2">
    <location>
        <begin position="183"/>
        <end position="217"/>
    </location>
</feature>
<evidence type="ECO:0000313" key="5">
    <source>
        <dbReference type="Proteomes" id="UP001141806"/>
    </source>
</evidence>
<dbReference type="GO" id="GO:0009451">
    <property type="term" value="P:RNA modification"/>
    <property type="evidence" value="ECO:0007669"/>
    <property type="project" value="InterPro"/>
</dbReference>
<dbReference type="PANTHER" id="PTHR47926">
    <property type="entry name" value="PENTATRICOPEPTIDE REPEAT-CONTAINING PROTEIN"/>
    <property type="match status" value="1"/>
</dbReference>
<keyword evidence="5" id="KW-1185">Reference proteome</keyword>
<protein>
    <recommendedName>
        <fullName evidence="3">DYW domain-containing protein</fullName>
    </recommendedName>
</protein>
<dbReference type="FunFam" id="1.25.40.10:FF:000073">
    <property type="entry name" value="Pentatricopeptide repeat-containing protein chloroplastic"/>
    <property type="match status" value="1"/>
</dbReference>
<dbReference type="InterPro" id="IPR011990">
    <property type="entry name" value="TPR-like_helical_dom_sf"/>
</dbReference>
<dbReference type="OrthoDB" id="1853681at2759"/>
<feature type="repeat" description="PPR" evidence="2">
    <location>
        <begin position="417"/>
        <end position="451"/>
    </location>
</feature>